<evidence type="ECO:0000313" key="3">
    <source>
        <dbReference type="Proteomes" id="UP000835052"/>
    </source>
</evidence>
<dbReference type="Proteomes" id="UP000835052">
    <property type="component" value="Unassembled WGS sequence"/>
</dbReference>
<dbReference type="AlphaFoldDB" id="A0A8S1GQF3"/>
<reference evidence="2" key="1">
    <citation type="submission" date="2020-10" db="EMBL/GenBank/DDBJ databases">
        <authorList>
            <person name="Kikuchi T."/>
        </authorList>
    </citation>
    <scope>NUCLEOTIDE SEQUENCE</scope>
    <source>
        <strain evidence="2">NKZ352</strain>
    </source>
</reference>
<keyword evidence="3" id="KW-1185">Reference proteome</keyword>
<name>A0A8S1GQF3_9PELO</name>
<evidence type="ECO:0000313" key="2">
    <source>
        <dbReference type="EMBL" id="CAD6184843.1"/>
    </source>
</evidence>
<sequence>MKTVTVKSYMNRTLKTCVTHYDIGDLPPEIAAELANFPNVPSFEEDISNPWKLSPETSPKPLMMPFSGKSRRASTQNSREAVVNTSSSTKQQKTTENGEIKSKAAPCCDSPSVFGNGPRSTEKTRENRERIPFVRFKLQKAVEESETDTDSDRSFFSDGFYSDEDDEEKFDREIAKKMHENGKYPRTYDEDWMPLR</sequence>
<feature type="compositionally biased region" description="Low complexity" evidence="1">
    <location>
        <begin position="85"/>
        <end position="95"/>
    </location>
</feature>
<protein>
    <submittedName>
        <fullName evidence="2">Uncharacterized protein</fullName>
    </submittedName>
</protein>
<dbReference type="EMBL" id="CAJGYM010000001">
    <property type="protein sequence ID" value="CAD6184843.1"/>
    <property type="molecule type" value="Genomic_DNA"/>
</dbReference>
<feature type="region of interest" description="Disordered" evidence="1">
    <location>
        <begin position="49"/>
        <end position="129"/>
    </location>
</feature>
<organism evidence="2 3">
    <name type="scientific">Caenorhabditis auriculariae</name>
    <dbReference type="NCBI Taxonomy" id="2777116"/>
    <lineage>
        <taxon>Eukaryota</taxon>
        <taxon>Metazoa</taxon>
        <taxon>Ecdysozoa</taxon>
        <taxon>Nematoda</taxon>
        <taxon>Chromadorea</taxon>
        <taxon>Rhabditida</taxon>
        <taxon>Rhabditina</taxon>
        <taxon>Rhabditomorpha</taxon>
        <taxon>Rhabditoidea</taxon>
        <taxon>Rhabditidae</taxon>
        <taxon>Peloderinae</taxon>
        <taxon>Caenorhabditis</taxon>
    </lineage>
</organism>
<proteinExistence type="predicted"/>
<feature type="compositionally biased region" description="Basic and acidic residues" evidence="1">
    <location>
        <begin position="120"/>
        <end position="129"/>
    </location>
</feature>
<evidence type="ECO:0000256" key="1">
    <source>
        <dbReference type="SAM" id="MobiDB-lite"/>
    </source>
</evidence>
<feature type="region of interest" description="Disordered" evidence="1">
    <location>
        <begin position="142"/>
        <end position="168"/>
    </location>
</feature>
<gene>
    <name evidence="2" type="ORF">CAUJ_LOCUS762</name>
</gene>
<accession>A0A8S1GQF3</accession>
<comment type="caution">
    <text evidence="2">The sequence shown here is derived from an EMBL/GenBank/DDBJ whole genome shotgun (WGS) entry which is preliminary data.</text>
</comment>